<dbReference type="EMBL" id="WOTW01000029">
    <property type="protein sequence ID" value="MUP38664.1"/>
    <property type="molecule type" value="Genomic_DNA"/>
</dbReference>
<dbReference type="Proteomes" id="UP000285951">
    <property type="component" value="Unassembled WGS sequence"/>
</dbReference>
<dbReference type="Proteomes" id="UP000462449">
    <property type="component" value="Unassembled WGS sequence"/>
</dbReference>
<proteinExistence type="predicted"/>
<accession>A0A425YDJ7</accession>
<reference evidence="3 4" key="1">
    <citation type="submission" date="2019-11" db="EMBL/GenBank/DDBJ databases">
        <title>Draft genome sequence of Labilibaculum sp. strain SYP isolated from Black Sea.</title>
        <authorList>
            <person name="Yadav S."/>
            <person name="Villanueva L."/>
        </authorList>
    </citation>
    <scope>NUCLEOTIDE SEQUENCE [LARGE SCALE GENOMIC DNA]</scope>
    <source>
        <strain evidence="3 4">44</strain>
    </source>
</reference>
<keyword evidence="1" id="KW-0732">Signal</keyword>
<dbReference type="AlphaFoldDB" id="A0A425YDJ7"/>
<dbReference type="OrthoDB" id="1122795at2"/>
<evidence type="ECO:0008006" key="6">
    <source>
        <dbReference type="Google" id="ProtNLM"/>
    </source>
</evidence>
<sequence length="200" mass="22896">MKKTVILLIALTLSTFVMAQEKTKIKEVGLTFRNLDEFGFGYKIGTEQSLWRFNTIFLSGMNEDRNSDKAFNDSDSQQFGLSFSAGKEYRKLITENLEYRYGLDLSFGYNHSKENNGSTTDPSKRKSNLFTPGLNLVFGLNYIISDQLILGAEVLPYLKYTFGQTSEERRIPEYSNKVDHSDIRYGFDSSSVLLSLAYRF</sequence>
<evidence type="ECO:0000313" key="5">
    <source>
        <dbReference type="Proteomes" id="UP000462449"/>
    </source>
</evidence>
<keyword evidence="4" id="KW-1185">Reference proteome</keyword>
<evidence type="ECO:0000313" key="3">
    <source>
        <dbReference type="EMBL" id="MVB07869.1"/>
    </source>
</evidence>
<feature type="signal peptide" evidence="1">
    <location>
        <begin position="1"/>
        <end position="19"/>
    </location>
</feature>
<dbReference type="EMBL" id="QTZN02000029">
    <property type="protein sequence ID" value="MVB07869.1"/>
    <property type="molecule type" value="Genomic_DNA"/>
</dbReference>
<comment type="caution">
    <text evidence="2">The sequence shown here is derived from an EMBL/GenBank/DDBJ whole genome shotgun (WGS) entry which is preliminary data.</text>
</comment>
<dbReference type="RefSeq" id="WP_124992141.1">
    <property type="nucleotide sequence ID" value="NZ_JAVCNR010000003.1"/>
</dbReference>
<protein>
    <recommendedName>
        <fullName evidence="6">Outer membrane beta-barrel protein</fullName>
    </recommendedName>
</protein>
<gene>
    <name evidence="3" type="ORF">DWB62_012630</name>
    <name evidence="2" type="ORF">GNY23_12630</name>
</gene>
<evidence type="ECO:0000256" key="1">
    <source>
        <dbReference type="SAM" id="SignalP"/>
    </source>
</evidence>
<organism evidence="2 5">
    <name type="scientific">Labilibaculum euxinus</name>
    <dbReference type="NCBI Taxonomy" id="2686357"/>
    <lineage>
        <taxon>Bacteria</taxon>
        <taxon>Pseudomonadati</taxon>
        <taxon>Bacteroidota</taxon>
        <taxon>Bacteroidia</taxon>
        <taxon>Marinilabiliales</taxon>
        <taxon>Marinifilaceae</taxon>
        <taxon>Labilibaculum</taxon>
    </lineage>
</organism>
<name>A0A425YDJ7_9BACT</name>
<feature type="chain" id="PRO_5044603255" description="Outer membrane beta-barrel protein" evidence="1">
    <location>
        <begin position="20"/>
        <end position="200"/>
    </location>
</feature>
<reference evidence="2 5" key="2">
    <citation type="submission" date="2019-12" db="EMBL/GenBank/DDBJ databases">
        <title>Draft genome sequence of Labilibaculum sp. strain 44 isolated from deep waters of Black Sea.</title>
        <authorList>
            <person name="Yadav S."/>
            <person name="Villanueva L."/>
        </authorList>
    </citation>
    <scope>NUCLEOTIDE SEQUENCE [LARGE SCALE GENOMIC DNA]</scope>
    <source>
        <strain evidence="2 5">44</strain>
    </source>
</reference>
<evidence type="ECO:0000313" key="2">
    <source>
        <dbReference type="EMBL" id="MUP38664.1"/>
    </source>
</evidence>
<evidence type="ECO:0000313" key="4">
    <source>
        <dbReference type="Proteomes" id="UP000285951"/>
    </source>
</evidence>